<dbReference type="Gene3D" id="1.20.1560.10">
    <property type="entry name" value="ABC transporter type 1, transmembrane domain"/>
    <property type="match status" value="1"/>
</dbReference>
<dbReference type="GO" id="GO:0005524">
    <property type="term" value="F:ATP binding"/>
    <property type="evidence" value="ECO:0007669"/>
    <property type="project" value="UniProtKB-KW"/>
</dbReference>
<evidence type="ECO:0000256" key="4">
    <source>
        <dbReference type="ARBA" id="ARBA00022692"/>
    </source>
</evidence>
<dbReference type="InterPro" id="IPR044726">
    <property type="entry name" value="ABCC_6TM_D2"/>
</dbReference>
<evidence type="ECO:0000256" key="8">
    <source>
        <dbReference type="ARBA" id="ARBA00023136"/>
    </source>
</evidence>
<evidence type="ECO:0000256" key="1">
    <source>
        <dbReference type="ARBA" id="ARBA00004141"/>
    </source>
</evidence>
<dbReference type="AlphaFoldDB" id="A0A484MQ62"/>
<evidence type="ECO:0000256" key="2">
    <source>
        <dbReference type="ARBA" id="ARBA00009726"/>
    </source>
</evidence>
<proteinExistence type="inferred from homology"/>
<keyword evidence="6" id="KW-0067">ATP-binding</keyword>
<evidence type="ECO:0000313" key="11">
    <source>
        <dbReference type="Proteomes" id="UP000595140"/>
    </source>
</evidence>
<evidence type="ECO:0000256" key="6">
    <source>
        <dbReference type="ARBA" id="ARBA00022840"/>
    </source>
</evidence>
<keyword evidence="11" id="KW-1185">Reference proteome</keyword>
<keyword evidence="3" id="KW-0813">Transport</keyword>
<reference evidence="10 11" key="1">
    <citation type="submission" date="2018-04" db="EMBL/GenBank/DDBJ databases">
        <authorList>
            <person name="Vogel A."/>
        </authorList>
    </citation>
    <scope>NUCLEOTIDE SEQUENCE [LARGE SCALE GENOMIC DNA]</scope>
</reference>
<sequence>MIILWELWTHYAACKYGDARPNFARIIFWVATAVSECIYRRWPSGGLLPPRWSAIMEHVRRGSRRRRVVPIRWVPPPGGTIKVNVARAPLRGANAAIVRESTGKFLYALSSIAFRWDPVERGGMDVLLRCIQWCISQSFLRIHVESHHSELACFFKEGTPWYLHDVYARLRFLCSIATVQWFHCDVRANGPRTELALWGVDSTEGTREFTNMQDLDTRKSKVHGYSGRFRKGIAKTKIRLTYGGGNVGLQGAVASTIYTNGGIVRGFIPGYIAARQVYGPTYGAEYTVSSNYYKYFEMNHVVEAFIILPGGIDTMEDESHSTKYSSGFYNLIYSLLSFAQVLATLINSFWLITTSLSAAKRLHDAMLKSILRSPMVFFHTNPPGRIINRFAKDLGDIDRNVAPFAHMFMGQVSQLIYTFVLIGLSTACEVKRLDSMSRSPVYAQFGEALNGLPTIRAYKAYDRMATINGNAMDNNNGRDKNQEALHGISFKIRPSDKVGVVGRTGAGFGMDPFFII</sequence>
<evidence type="ECO:0000313" key="10">
    <source>
        <dbReference type="EMBL" id="VFQ90296.1"/>
    </source>
</evidence>
<keyword evidence="4" id="KW-0812">Transmembrane</keyword>
<dbReference type="PANTHER" id="PTHR24223">
    <property type="entry name" value="ATP-BINDING CASSETTE SUB-FAMILY C"/>
    <property type="match status" value="1"/>
</dbReference>
<name>A0A484MQ62_9ASTE</name>
<keyword evidence="8" id="KW-0472">Membrane</keyword>
<dbReference type="InterPro" id="IPR036640">
    <property type="entry name" value="ABC1_TM_sf"/>
</dbReference>
<dbReference type="InterPro" id="IPR050173">
    <property type="entry name" value="ABC_transporter_C-like"/>
</dbReference>
<protein>
    <recommendedName>
        <fullName evidence="9">ABC transmembrane type-1 domain-containing protein</fullName>
    </recommendedName>
</protein>
<keyword evidence="7" id="KW-1133">Transmembrane helix</keyword>
<dbReference type="GO" id="GO:0140359">
    <property type="term" value="F:ABC-type transporter activity"/>
    <property type="evidence" value="ECO:0007669"/>
    <property type="project" value="InterPro"/>
</dbReference>
<comment type="similarity">
    <text evidence="2">Belongs to the ABC transporter superfamily. ABCC family. Conjugate transporter (TC 3.A.1.208) subfamily.</text>
</comment>
<dbReference type="SUPFAM" id="SSF102405">
    <property type="entry name" value="MCP/YpsA-like"/>
    <property type="match status" value="1"/>
</dbReference>
<comment type="subcellular location">
    <subcellularLocation>
        <location evidence="1">Membrane</location>
        <topology evidence="1">Multi-pass membrane protein</topology>
    </subcellularLocation>
</comment>
<dbReference type="SUPFAM" id="SSF90123">
    <property type="entry name" value="ABC transporter transmembrane region"/>
    <property type="match status" value="1"/>
</dbReference>
<gene>
    <name evidence="10" type="ORF">CCAM_LOCUS32072</name>
</gene>
<dbReference type="PROSITE" id="PS50929">
    <property type="entry name" value="ABC_TM1F"/>
    <property type="match status" value="1"/>
</dbReference>
<dbReference type="CDD" id="cd18580">
    <property type="entry name" value="ABC_6TM_ABCC_D2"/>
    <property type="match status" value="1"/>
</dbReference>
<dbReference type="Proteomes" id="UP000595140">
    <property type="component" value="Unassembled WGS sequence"/>
</dbReference>
<evidence type="ECO:0000259" key="9">
    <source>
        <dbReference type="PROSITE" id="PS50929"/>
    </source>
</evidence>
<organism evidence="10 11">
    <name type="scientific">Cuscuta campestris</name>
    <dbReference type="NCBI Taxonomy" id="132261"/>
    <lineage>
        <taxon>Eukaryota</taxon>
        <taxon>Viridiplantae</taxon>
        <taxon>Streptophyta</taxon>
        <taxon>Embryophyta</taxon>
        <taxon>Tracheophyta</taxon>
        <taxon>Spermatophyta</taxon>
        <taxon>Magnoliopsida</taxon>
        <taxon>eudicotyledons</taxon>
        <taxon>Gunneridae</taxon>
        <taxon>Pentapetalae</taxon>
        <taxon>asterids</taxon>
        <taxon>lamiids</taxon>
        <taxon>Solanales</taxon>
        <taxon>Convolvulaceae</taxon>
        <taxon>Cuscuteae</taxon>
        <taxon>Cuscuta</taxon>
        <taxon>Cuscuta subgen. Grammica</taxon>
        <taxon>Cuscuta sect. Cleistogrammica</taxon>
    </lineage>
</organism>
<evidence type="ECO:0000256" key="3">
    <source>
        <dbReference type="ARBA" id="ARBA00022448"/>
    </source>
</evidence>
<keyword evidence="5" id="KW-0547">Nucleotide-binding</keyword>
<evidence type="ECO:0000256" key="7">
    <source>
        <dbReference type="ARBA" id="ARBA00022989"/>
    </source>
</evidence>
<dbReference type="Pfam" id="PF00664">
    <property type="entry name" value="ABC_membrane"/>
    <property type="match status" value="1"/>
</dbReference>
<feature type="domain" description="ABC transmembrane type-1" evidence="9">
    <location>
        <begin position="331"/>
        <end position="422"/>
    </location>
</feature>
<dbReference type="InterPro" id="IPR011527">
    <property type="entry name" value="ABC1_TM_dom"/>
</dbReference>
<dbReference type="PANTHER" id="PTHR24223:SF456">
    <property type="entry name" value="MULTIDRUG RESISTANCE-ASSOCIATED PROTEIN LETHAL(2)03659"/>
    <property type="match status" value="1"/>
</dbReference>
<dbReference type="EMBL" id="OOIL02004034">
    <property type="protein sequence ID" value="VFQ90296.1"/>
    <property type="molecule type" value="Genomic_DNA"/>
</dbReference>
<dbReference type="GO" id="GO:0016020">
    <property type="term" value="C:membrane"/>
    <property type="evidence" value="ECO:0007669"/>
    <property type="project" value="UniProtKB-SubCell"/>
</dbReference>
<evidence type="ECO:0000256" key="5">
    <source>
        <dbReference type="ARBA" id="ARBA00022741"/>
    </source>
</evidence>
<accession>A0A484MQ62</accession>
<dbReference type="OrthoDB" id="414463at2759"/>